<keyword evidence="8" id="KW-1185">Reference proteome</keyword>
<keyword evidence="3" id="KW-0731">Sigma factor</keyword>
<protein>
    <recommendedName>
        <fullName evidence="9">RNA polymerase subunit sigma-70</fullName>
    </recommendedName>
</protein>
<dbReference type="GO" id="GO:0006352">
    <property type="term" value="P:DNA-templated transcription initiation"/>
    <property type="evidence" value="ECO:0007669"/>
    <property type="project" value="InterPro"/>
</dbReference>
<evidence type="ECO:0000256" key="1">
    <source>
        <dbReference type="ARBA" id="ARBA00010641"/>
    </source>
</evidence>
<evidence type="ECO:0000313" key="8">
    <source>
        <dbReference type="Proteomes" id="UP000188145"/>
    </source>
</evidence>
<dbReference type="InterPro" id="IPR014284">
    <property type="entry name" value="RNA_pol_sigma-70_dom"/>
</dbReference>
<comment type="similarity">
    <text evidence="1">Belongs to the sigma-70 factor family. ECF subfamily.</text>
</comment>
<accession>A0A1Q2CT64</accession>
<evidence type="ECO:0000259" key="5">
    <source>
        <dbReference type="Pfam" id="PF04542"/>
    </source>
</evidence>
<evidence type="ECO:0000256" key="2">
    <source>
        <dbReference type="ARBA" id="ARBA00023015"/>
    </source>
</evidence>
<dbReference type="InterPro" id="IPR013249">
    <property type="entry name" value="RNA_pol_sigma70_r4_t2"/>
</dbReference>
<name>A0A1Q2CT64_9ACTN</name>
<reference evidence="8" key="1">
    <citation type="submission" date="2017-02" db="EMBL/GenBank/DDBJ databases">
        <title>Tessaracoccus aquaemaris sp. nov., isolated from the intestine of a Korean rockfish, Sebastes schlegelii, in a marine aquaculture pond.</title>
        <authorList>
            <person name="Tak E.J."/>
            <person name="Bae J.-W."/>
        </authorList>
    </citation>
    <scope>NUCLEOTIDE SEQUENCE [LARGE SCALE GENOMIC DNA]</scope>
    <source>
        <strain evidence="8">NSG39</strain>
    </source>
</reference>
<evidence type="ECO:0000313" key="7">
    <source>
        <dbReference type="EMBL" id="AQP49297.1"/>
    </source>
</evidence>
<dbReference type="GO" id="GO:0003677">
    <property type="term" value="F:DNA binding"/>
    <property type="evidence" value="ECO:0007669"/>
    <property type="project" value="InterPro"/>
</dbReference>
<dbReference type="KEGG" id="tes:BW730_09485"/>
<dbReference type="InterPro" id="IPR039425">
    <property type="entry name" value="RNA_pol_sigma-70-like"/>
</dbReference>
<feature type="domain" description="RNA polymerase sigma-70 region 2" evidence="5">
    <location>
        <begin position="21"/>
        <end position="93"/>
    </location>
</feature>
<dbReference type="Proteomes" id="UP000188145">
    <property type="component" value="Chromosome"/>
</dbReference>
<organism evidence="7 8">
    <name type="scientific">Tessaracoccus aquimaris</name>
    <dbReference type="NCBI Taxonomy" id="1332264"/>
    <lineage>
        <taxon>Bacteria</taxon>
        <taxon>Bacillati</taxon>
        <taxon>Actinomycetota</taxon>
        <taxon>Actinomycetes</taxon>
        <taxon>Propionibacteriales</taxon>
        <taxon>Propionibacteriaceae</taxon>
        <taxon>Tessaracoccus</taxon>
    </lineage>
</organism>
<keyword evidence="4" id="KW-0804">Transcription</keyword>
<dbReference type="CDD" id="cd06171">
    <property type="entry name" value="Sigma70_r4"/>
    <property type="match status" value="1"/>
</dbReference>
<dbReference type="NCBIfam" id="TIGR02937">
    <property type="entry name" value="sigma70-ECF"/>
    <property type="match status" value="1"/>
</dbReference>
<gene>
    <name evidence="7" type="ORF">BW730_09485</name>
</gene>
<evidence type="ECO:0000259" key="6">
    <source>
        <dbReference type="Pfam" id="PF08281"/>
    </source>
</evidence>
<evidence type="ECO:0008006" key="9">
    <source>
        <dbReference type="Google" id="ProtNLM"/>
    </source>
</evidence>
<dbReference type="Pfam" id="PF04542">
    <property type="entry name" value="Sigma70_r2"/>
    <property type="match status" value="1"/>
</dbReference>
<keyword evidence="2" id="KW-0805">Transcription regulation</keyword>
<dbReference type="EMBL" id="CP019606">
    <property type="protein sequence ID" value="AQP49297.1"/>
    <property type="molecule type" value="Genomic_DNA"/>
</dbReference>
<dbReference type="SUPFAM" id="SSF88659">
    <property type="entry name" value="Sigma3 and sigma4 domains of RNA polymerase sigma factors"/>
    <property type="match status" value="1"/>
</dbReference>
<evidence type="ECO:0000256" key="4">
    <source>
        <dbReference type="ARBA" id="ARBA00023163"/>
    </source>
</evidence>
<dbReference type="InterPro" id="IPR007627">
    <property type="entry name" value="RNA_pol_sigma70_r2"/>
</dbReference>
<dbReference type="GO" id="GO:0016987">
    <property type="term" value="F:sigma factor activity"/>
    <property type="evidence" value="ECO:0007669"/>
    <property type="project" value="UniProtKB-KW"/>
</dbReference>
<dbReference type="PANTHER" id="PTHR43133:SF25">
    <property type="entry name" value="RNA POLYMERASE SIGMA FACTOR RFAY-RELATED"/>
    <property type="match status" value="1"/>
</dbReference>
<evidence type="ECO:0000256" key="3">
    <source>
        <dbReference type="ARBA" id="ARBA00023082"/>
    </source>
</evidence>
<dbReference type="InterPro" id="IPR013324">
    <property type="entry name" value="RNA_pol_sigma_r3/r4-like"/>
</dbReference>
<dbReference type="InterPro" id="IPR036388">
    <property type="entry name" value="WH-like_DNA-bd_sf"/>
</dbReference>
<dbReference type="AlphaFoldDB" id="A0A1Q2CT64"/>
<feature type="domain" description="RNA polymerase sigma factor 70 region 4 type 2" evidence="6">
    <location>
        <begin position="124"/>
        <end position="175"/>
    </location>
</feature>
<dbReference type="Gene3D" id="1.10.10.10">
    <property type="entry name" value="Winged helix-like DNA-binding domain superfamily/Winged helix DNA-binding domain"/>
    <property type="match status" value="1"/>
</dbReference>
<dbReference type="Pfam" id="PF08281">
    <property type="entry name" value="Sigma70_r4_2"/>
    <property type="match status" value="1"/>
</dbReference>
<dbReference type="Gene3D" id="1.10.1740.10">
    <property type="match status" value="1"/>
</dbReference>
<dbReference type="STRING" id="1332264.BW730_09485"/>
<dbReference type="SUPFAM" id="SSF88946">
    <property type="entry name" value="Sigma2 domain of RNA polymerase sigma factors"/>
    <property type="match status" value="1"/>
</dbReference>
<dbReference type="InterPro" id="IPR013325">
    <property type="entry name" value="RNA_pol_sigma_r2"/>
</dbReference>
<sequence length="188" mass="20827">MDDDSLWEDLRSGDEAAFRRLFERHSRAVYNVAFRHSASWATAEEATQLCFAGVWRRATAGTLSQVNPGAVRAWLCAVGRNEARNLVRSAGRRLRLVERIEAQPSRTAADNVGQWLAHEESMRRINHVLDRLPDAQRQVVELVAWGGCTMAEVGEALGVPVGTVKSRLARARATLATTEVAHLLGEEN</sequence>
<dbReference type="PANTHER" id="PTHR43133">
    <property type="entry name" value="RNA POLYMERASE ECF-TYPE SIGMA FACTO"/>
    <property type="match status" value="1"/>
</dbReference>
<proteinExistence type="inferred from homology"/>